<comment type="caution">
    <text evidence="5">The sequence shown here is derived from an EMBL/GenBank/DDBJ whole genome shotgun (WGS) entry which is preliminary data.</text>
</comment>
<dbReference type="PROSITE" id="PS00018">
    <property type="entry name" value="EF_HAND_1"/>
    <property type="match status" value="1"/>
</dbReference>
<keyword evidence="3" id="KW-0472">Membrane</keyword>
<feature type="transmembrane region" description="Helical" evidence="3">
    <location>
        <begin position="230"/>
        <end position="249"/>
    </location>
</feature>
<proteinExistence type="predicted"/>
<reference evidence="5" key="1">
    <citation type="submission" date="2021-02" db="EMBL/GenBank/DDBJ databases">
        <authorList>
            <person name="Dougan E. K."/>
            <person name="Rhodes N."/>
            <person name="Thang M."/>
            <person name="Chan C."/>
        </authorList>
    </citation>
    <scope>NUCLEOTIDE SEQUENCE</scope>
</reference>
<evidence type="ECO:0000256" key="2">
    <source>
        <dbReference type="SAM" id="MobiDB-lite"/>
    </source>
</evidence>
<name>A0A813LKB8_POLGL</name>
<dbReference type="InterPro" id="IPR002048">
    <property type="entry name" value="EF_hand_dom"/>
</dbReference>
<protein>
    <recommendedName>
        <fullName evidence="4">EF-hand domain-containing protein</fullName>
    </recommendedName>
</protein>
<dbReference type="Proteomes" id="UP000626109">
    <property type="component" value="Unassembled WGS sequence"/>
</dbReference>
<keyword evidence="1" id="KW-0106">Calcium</keyword>
<evidence type="ECO:0000256" key="3">
    <source>
        <dbReference type="SAM" id="Phobius"/>
    </source>
</evidence>
<feature type="transmembrane region" description="Helical" evidence="3">
    <location>
        <begin position="130"/>
        <end position="149"/>
    </location>
</feature>
<sequence>MAEADDKRFKNDLLEEASLSGYGQCMSMTAQVLFKLFGILTFQGRAGYLLPAIVNLILLWAGTWHLFRHDGQWDLHKRKLWSAFNGQLMCLGMFLALCCLRRVQIQKLVAPECCPLRLYSHWISTIPSDLLAASVFLMMQFSLTSWYLSQAKGQCENYDSWSLQLSHVVAAAVFAVLMFLKLHILSCLDLMIDDFPWKYAEHGDAEQGILQWSLIQATLNQASNRLEGSFLITFTAIVAGFATLSADLIGSTEMLDHGEHCSGEASWLLQPLLMIISKGLLLTYVLLRAAGISHKCERTKHFINSLLTPPSEDSSYLDTGRSYLVRYIDDSAAGFCIQGGRITVFAVMKLFYGMCALTFAIVTQAYSLQVAHATAGPNKELREEMEEVSSSAEEAEADGSEESREQSAAEDVLCRLRGAVLRTPLPAAEVFRVLAARTGKLGPEEAKRLFRGLEAAATSGVLSRAFAILDVDGSGYVEEADWMTALRLPRIGPPMDAPCWTARAMRRRHLTL</sequence>
<accession>A0A813LKB8</accession>
<gene>
    <name evidence="5" type="ORF">PGLA2088_LOCUS47391</name>
</gene>
<dbReference type="SUPFAM" id="SSF47473">
    <property type="entry name" value="EF-hand"/>
    <property type="match status" value="1"/>
</dbReference>
<feature type="compositionally biased region" description="Acidic residues" evidence="2">
    <location>
        <begin position="383"/>
        <end position="400"/>
    </location>
</feature>
<dbReference type="InterPro" id="IPR018247">
    <property type="entry name" value="EF_Hand_1_Ca_BS"/>
</dbReference>
<feature type="transmembrane region" description="Helical" evidence="3">
    <location>
        <begin position="269"/>
        <end position="290"/>
    </location>
</feature>
<dbReference type="EMBL" id="CAJNNW010036463">
    <property type="protein sequence ID" value="CAE8734614.1"/>
    <property type="molecule type" value="Genomic_DNA"/>
</dbReference>
<evidence type="ECO:0000259" key="4">
    <source>
        <dbReference type="PROSITE" id="PS50222"/>
    </source>
</evidence>
<feature type="region of interest" description="Disordered" evidence="2">
    <location>
        <begin position="379"/>
        <end position="406"/>
    </location>
</feature>
<evidence type="ECO:0000256" key="1">
    <source>
        <dbReference type="ARBA" id="ARBA00022837"/>
    </source>
</evidence>
<dbReference type="InterPro" id="IPR011992">
    <property type="entry name" value="EF-hand-dom_pair"/>
</dbReference>
<dbReference type="PROSITE" id="PS50222">
    <property type="entry name" value="EF_HAND_2"/>
    <property type="match status" value="1"/>
</dbReference>
<evidence type="ECO:0000313" key="5">
    <source>
        <dbReference type="EMBL" id="CAE8734614.1"/>
    </source>
</evidence>
<feature type="domain" description="EF-hand" evidence="4">
    <location>
        <begin position="457"/>
        <end position="492"/>
    </location>
</feature>
<feature type="transmembrane region" description="Helical" evidence="3">
    <location>
        <begin position="161"/>
        <end position="180"/>
    </location>
</feature>
<feature type="transmembrane region" description="Helical" evidence="3">
    <location>
        <begin position="350"/>
        <end position="368"/>
    </location>
</feature>
<evidence type="ECO:0000313" key="6">
    <source>
        <dbReference type="Proteomes" id="UP000626109"/>
    </source>
</evidence>
<organism evidence="5 6">
    <name type="scientific">Polarella glacialis</name>
    <name type="common">Dinoflagellate</name>
    <dbReference type="NCBI Taxonomy" id="89957"/>
    <lineage>
        <taxon>Eukaryota</taxon>
        <taxon>Sar</taxon>
        <taxon>Alveolata</taxon>
        <taxon>Dinophyceae</taxon>
        <taxon>Suessiales</taxon>
        <taxon>Suessiaceae</taxon>
        <taxon>Polarella</taxon>
    </lineage>
</organism>
<dbReference type="AlphaFoldDB" id="A0A813LKB8"/>
<keyword evidence="3" id="KW-1133">Transmembrane helix</keyword>
<feature type="transmembrane region" description="Helical" evidence="3">
    <location>
        <begin position="47"/>
        <end position="67"/>
    </location>
</feature>
<feature type="transmembrane region" description="Helical" evidence="3">
    <location>
        <begin position="79"/>
        <end position="100"/>
    </location>
</feature>
<keyword evidence="3" id="KW-0812">Transmembrane</keyword>
<dbReference type="GO" id="GO:0005509">
    <property type="term" value="F:calcium ion binding"/>
    <property type="evidence" value="ECO:0007669"/>
    <property type="project" value="InterPro"/>
</dbReference>